<gene>
    <name evidence="2" type="ORF">J2Z35_000067</name>
</gene>
<accession>A0ABS4KET1</accession>
<proteinExistence type="predicted"/>
<name>A0ABS4KET1_9FIRM</name>
<evidence type="ECO:0000259" key="1">
    <source>
        <dbReference type="Pfam" id="PF12986"/>
    </source>
</evidence>
<sequence>MKREEILITGYSKLPKGITASEMYGGIIAVGVVVKRSTGEIVDCDCTLITRVAKEFVNQIIIGRNIKDIEPVELDLQENYLGSAKKAIVSALKICQEKYKQLSEEI</sequence>
<evidence type="ECO:0000313" key="3">
    <source>
        <dbReference type="Proteomes" id="UP001314903"/>
    </source>
</evidence>
<dbReference type="EMBL" id="JAGGLI010000001">
    <property type="protein sequence ID" value="MBP2026278.1"/>
    <property type="molecule type" value="Genomic_DNA"/>
</dbReference>
<dbReference type="Proteomes" id="UP001314903">
    <property type="component" value="Unassembled WGS sequence"/>
</dbReference>
<dbReference type="Pfam" id="PF12986">
    <property type="entry name" value="DUF3870"/>
    <property type="match status" value="1"/>
</dbReference>
<keyword evidence="3" id="KW-1185">Reference proteome</keyword>
<organism evidence="2 3">
    <name type="scientific">Acetoanaerobium pronyense</name>
    <dbReference type="NCBI Taxonomy" id="1482736"/>
    <lineage>
        <taxon>Bacteria</taxon>
        <taxon>Bacillati</taxon>
        <taxon>Bacillota</taxon>
        <taxon>Clostridia</taxon>
        <taxon>Peptostreptococcales</taxon>
        <taxon>Filifactoraceae</taxon>
        <taxon>Acetoanaerobium</taxon>
    </lineage>
</organism>
<protein>
    <recommendedName>
        <fullName evidence="1">DUF3870 domain-containing protein</fullName>
    </recommendedName>
</protein>
<dbReference type="RefSeq" id="WP_209658180.1">
    <property type="nucleotide sequence ID" value="NZ_JAGGLI010000001.1"/>
</dbReference>
<reference evidence="2 3" key="1">
    <citation type="submission" date="2021-03" db="EMBL/GenBank/DDBJ databases">
        <title>Genomic Encyclopedia of Type Strains, Phase IV (KMG-IV): sequencing the most valuable type-strain genomes for metagenomic binning, comparative biology and taxonomic classification.</title>
        <authorList>
            <person name="Goeker M."/>
        </authorList>
    </citation>
    <scope>NUCLEOTIDE SEQUENCE [LARGE SCALE GENOMIC DNA]</scope>
    <source>
        <strain evidence="2 3">DSM 27512</strain>
    </source>
</reference>
<comment type="caution">
    <text evidence="2">The sequence shown here is derived from an EMBL/GenBank/DDBJ whole genome shotgun (WGS) entry which is preliminary data.</text>
</comment>
<dbReference type="InterPro" id="IPR024617">
    <property type="entry name" value="DUF3870"/>
</dbReference>
<evidence type="ECO:0000313" key="2">
    <source>
        <dbReference type="EMBL" id="MBP2026278.1"/>
    </source>
</evidence>
<feature type="domain" description="DUF3870" evidence="1">
    <location>
        <begin position="7"/>
        <end position="100"/>
    </location>
</feature>